<dbReference type="AlphaFoldDB" id="A0A8X7XMT7"/>
<feature type="region of interest" description="Disordered" evidence="1">
    <location>
        <begin position="504"/>
        <end position="570"/>
    </location>
</feature>
<feature type="region of interest" description="Disordered" evidence="1">
    <location>
        <begin position="159"/>
        <end position="195"/>
    </location>
</feature>
<dbReference type="InterPro" id="IPR009635">
    <property type="entry name" value="NPDC1"/>
</dbReference>
<evidence type="ECO:0000256" key="1">
    <source>
        <dbReference type="SAM" id="MobiDB-lite"/>
    </source>
</evidence>
<name>A0A8X7XMT7_POLSE</name>
<feature type="non-terminal residue" evidence="3">
    <location>
        <position position="570"/>
    </location>
</feature>
<proteinExistence type="predicted"/>
<feature type="transmembrane region" description="Helical" evidence="2">
    <location>
        <begin position="433"/>
        <end position="458"/>
    </location>
</feature>
<reference evidence="3 4" key="1">
    <citation type="journal article" date="2021" name="Cell">
        <title>Tracing the genetic footprints of vertebrate landing in non-teleost ray-finned fishes.</title>
        <authorList>
            <person name="Bi X."/>
            <person name="Wang K."/>
            <person name="Yang L."/>
            <person name="Pan H."/>
            <person name="Jiang H."/>
            <person name="Wei Q."/>
            <person name="Fang M."/>
            <person name="Yu H."/>
            <person name="Zhu C."/>
            <person name="Cai Y."/>
            <person name="He Y."/>
            <person name="Gan X."/>
            <person name="Zeng H."/>
            <person name="Yu D."/>
            <person name="Zhu Y."/>
            <person name="Jiang H."/>
            <person name="Qiu Q."/>
            <person name="Yang H."/>
            <person name="Zhang Y.E."/>
            <person name="Wang W."/>
            <person name="Zhu M."/>
            <person name="He S."/>
            <person name="Zhang G."/>
        </authorList>
    </citation>
    <scope>NUCLEOTIDE SEQUENCE [LARGE SCALE GENOMIC DNA]</scope>
    <source>
        <strain evidence="3">Bchr_013</strain>
    </source>
</reference>
<feature type="compositionally biased region" description="Basic and acidic residues" evidence="1">
    <location>
        <begin position="161"/>
        <end position="171"/>
    </location>
</feature>
<accession>A0A8X7XMT7</accession>
<keyword evidence="2" id="KW-0472">Membrane</keyword>
<evidence type="ECO:0000256" key="2">
    <source>
        <dbReference type="SAM" id="Phobius"/>
    </source>
</evidence>
<keyword evidence="2" id="KW-1133">Transmembrane helix</keyword>
<keyword evidence="4" id="KW-1185">Reference proteome</keyword>
<dbReference type="PANTHER" id="PTHR23352">
    <property type="entry name" value="NEURAL PROLIFERATION DIFFERENTIATION AND CONTROL PROTEIN-1 NPDC-1 PROTEIN"/>
    <property type="match status" value="1"/>
</dbReference>
<dbReference type="Proteomes" id="UP000886611">
    <property type="component" value="Unassembled WGS sequence"/>
</dbReference>
<feature type="region of interest" description="Disordered" evidence="1">
    <location>
        <begin position="53"/>
        <end position="83"/>
    </location>
</feature>
<feature type="compositionally biased region" description="Basic and acidic residues" evidence="1">
    <location>
        <begin position="72"/>
        <end position="83"/>
    </location>
</feature>
<feature type="non-terminal residue" evidence="3">
    <location>
        <position position="1"/>
    </location>
</feature>
<dbReference type="GO" id="GO:0016020">
    <property type="term" value="C:membrane"/>
    <property type="evidence" value="ECO:0007669"/>
    <property type="project" value="InterPro"/>
</dbReference>
<feature type="compositionally biased region" description="Basic and acidic residues" evidence="1">
    <location>
        <begin position="512"/>
        <end position="521"/>
    </location>
</feature>
<comment type="caution">
    <text evidence="3">The sequence shown here is derived from an EMBL/GenBank/DDBJ whole genome shotgun (WGS) entry which is preliminary data.</text>
</comment>
<dbReference type="EMBL" id="JAATIS010000147">
    <property type="protein sequence ID" value="KAG2469960.1"/>
    <property type="molecule type" value="Genomic_DNA"/>
</dbReference>
<evidence type="ECO:0000313" key="4">
    <source>
        <dbReference type="Proteomes" id="UP000886611"/>
    </source>
</evidence>
<sequence length="570" mass="62687">MEVAGPEDQESLTPDSPLLIADLKEEPPSVTVSFQVKDDTALETASEELLAEGTLHFDDPLQKDQLNPPSLEETKHKEVDSHHAPATELSIHAPSSDLSSQPVLPKSSVMLKNRISKKELAERSSWSTLRTGDTTKSHLSLPALVTIKRIALWNSGRLRKSTTESKNEGDANLKSPGLRETLESRPPLSFNLTGPGPTTYTPSTWVLSWHVPPAYTFGSTMPIKKGGGRTSWEKSWFQGNRPFTTQTTFEDQWPSPAHYKLGSTLGPHQPVRFKSPCYTFGNKQHHITMKVDSCPRHLDCTLQRRQSCKPGSTQCGPCIEPLIENEYGNCVQKQQQHTTGGNLANVDEEIDYLASVVTKQGLQKQHLSQEALLPPLTEDKPKALGSNEVQNRLAAQIQLEQSNGSLTTVAGTTVMKVTEKSGPVASHYPATDAIIFAMIIVCTVVGSTALIVAAVCWLRLQKEVRLAQKVDYPAFGVMGPGPLDSTSPGDKKLAQSAQMYHYQHQKQQMLSMEKHKDDSKVPESGTTSDEENEDGDFTVYECPGLAPTGEMEVKNPLFDDSSLHPQKNHK</sequence>
<evidence type="ECO:0000313" key="3">
    <source>
        <dbReference type="EMBL" id="KAG2469960.1"/>
    </source>
</evidence>
<protein>
    <submittedName>
        <fullName evidence="3">NPDC1 protein</fullName>
    </submittedName>
</protein>
<gene>
    <name evidence="3" type="primary">Npdc1</name>
    <name evidence="3" type="ORF">GTO96_0023011</name>
</gene>
<dbReference type="PANTHER" id="PTHR23352:SF2">
    <property type="entry name" value="NEURAL PROLIFERATION DIFFERENTIATION AND CONTROL PROTEIN 1"/>
    <property type="match status" value="1"/>
</dbReference>
<keyword evidence="2" id="KW-0812">Transmembrane</keyword>
<organism evidence="3 4">
    <name type="scientific">Polypterus senegalus</name>
    <name type="common">Senegal bichir</name>
    <dbReference type="NCBI Taxonomy" id="55291"/>
    <lineage>
        <taxon>Eukaryota</taxon>
        <taxon>Metazoa</taxon>
        <taxon>Chordata</taxon>
        <taxon>Craniata</taxon>
        <taxon>Vertebrata</taxon>
        <taxon>Euteleostomi</taxon>
        <taxon>Actinopterygii</taxon>
        <taxon>Polypteriformes</taxon>
        <taxon>Polypteridae</taxon>
        <taxon>Polypterus</taxon>
    </lineage>
</organism>
<dbReference type="Pfam" id="PF06809">
    <property type="entry name" value="NPDC1"/>
    <property type="match status" value="1"/>
</dbReference>